<dbReference type="GO" id="GO:0016874">
    <property type="term" value="F:ligase activity"/>
    <property type="evidence" value="ECO:0007669"/>
    <property type="project" value="UniProtKB-KW"/>
</dbReference>
<keyword evidence="3 4" id="KW-0067">ATP-binding</keyword>
<dbReference type="InterPro" id="IPR011761">
    <property type="entry name" value="ATP-grasp"/>
</dbReference>
<dbReference type="PANTHER" id="PTHR43585">
    <property type="entry name" value="FUMIPYRROLE BIOSYNTHESIS PROTEIN C"/>
    <property type="match status" value="1"/>
</dbReference>
<dbReference type="OrthoDB" id="3428978at2"/>
<dbReference type="AlphaFoldDB" id="A0A561E0X0"/>
<accession>A0A561E0X0</accession>
<dbReference type="EMBL" id="VIVQ01000003">
    <property type="protein sequence ID" value="TWE09286.1"/>
    <property type="molecule type" value="Genomic_DNA"/>
</dbReference>
<evidence type="ECO:0000256" key="2">
    <source>
        <dbReference type="ARBA" id="ARBA00022741"/>
    </source>
</evidence>
<evidence type="ECO:0000313" key="6">
    <source>
        <dbReference type="EMBL" id="TWE09286.1"/>
    </source>
</evidence>
<dbReference type="RefSeq" id="WP_145229829.1">
    <property type="nucleotide sequence ID" value="NZ_VIVQ01000003.1"/>
</dbReference>
<dbReference type="GO" id="GO:0005524">
    <property type="term" value="F:ATP binding"/>
    <property type="evidence" value="ECO:0007669"/>
    <property type="project" value="UniProtKB-UniRule"/>
</dbReference>
<dbReference type="PROSITE" id="PS50975">
    <property type="entry name" value="ATP_GRASP"/>
    <property type="match status" value="1"/>
</dbReference>
<evidence type="ECO:0000256" key="1">
    <source>
        <dbReference type="ARBA" id="ARBA00022598"/>
    </source>
</evidence>
<dbReference type="Proteomes" id="UP000318297">
    <property type="component" value="Unassembled WGS sequence"/>
</dbReference>
<gene>
    <name evidence="6" type="ORF">BKA23_2986</name>
</gene>
<evidence type="ECO:0000259" key="5">
    <source>
        <dbReference type="PROSITE" id="PS50975"/>
    </source>
</evidence>
<dbReference type="PANTHER" id="PTHR43585:SF2">
    <property type="entry name" value="ATP-GRASP ENZYME FSQD"/>
    <property type="match status" value="1"/>
</dbReference>
<dbReference type="GO" id="GO:0046872">
    <property type="term" value="F:metal ion binding"/>
    <property type="evidence" value="ECO:0007669"/>
    <property type="project" value="InterPro"/>
</dbReference>
<proteinExistence type="predicted"/>
<keyword evidence="1" id="KW-0436">Ligase</keyword>
<evidence type="ECO:0000256" key="4">
    <source>
        <dbReference type="PROSITE-ProRule" id="PRU00409"/>
    </source>
</evidence>
<dbReference type="SUPFAM" id="SSF56059">
    <property type="entry name" value="Glutathione synthetase ATP-binding domain-like"/>
    <property type="match status" value="1"/>
</dbReference>
<evidence type="ECO:0000313" key="7">
    <source>
        <dbReference type="Proteomes" id="UP000318297"/>
    </source>
</evidence>
<dbReference type="Gene3D" id="3.30.470.20">
    <property type="entry name" value="ATP-grasp fold, B domain"/>
    <property type="match status" value="1"/>
</dbReference>
<protein>
    <recommendedName>
        <fullName evidence="5">ATP-grasp domain-containing protein</fullName>
    </recommendedName>
</protein>
<keyword evidence="2 4" id="KW-0547">Nucleotide-binding</keyword>
<dbReference type="InterPro" id="IPR052032">
    <property type="entry name" value="ATP-dep_AA_Ligase"/>
</dbReference>
<organism evidence="6 7">
    <name type="scientific">Rudaeicoccus suwonensis</name>
    <dbReference type="NCBI Taxonomy" id="657409"/>
    <lineage>
        <taxon>Bacteria</taxon>
        <taxon>Bacillati</taxon>
        <taxon>Actinomycetota</taxon>
        <taxon>Actinomycetes</taxon>
        <taxon>Micrococcales</taxon>
        <taxon>Dermacoccaceae</taxon>
        <taxon>Rudaeicoccus</taxon>
    </lineage>
</organism>
<feature type="domain" description="ATP-grasp" evidence="5">
    <location>
        <begin position="110"/>
        <end position="302"/>
    </location>
</feature>
<reference evidence="6 7" key="1">
    <citation type="submission" date="2019-06" db="EMBL/GenBank/DDBJ databases">
        <title>Sequencing the genomes of 1000 actinobacteria strains.</title>
        <authorList>
            <person name="Klenk H.-P."/>
        </authorList>
    </citation>
    <scope>NUCLEOTIDE SEQUENCE [LARGE SCALE GENOMIC DNA]</scope>
    <source>
        <strain evidence="6 7">DSM 19560</strain>
    </source>
</reference>
<sequence>MSVVADTRLVILQSVQPLTTDVSTLARSLTVLTDGSPDQVARSDVPAPAHVVRRPRDEWRQYLTELDRDTAVTTNDEYLLAECARLRHHLSLRAVTPTPIAHYLDKVSMKSQLYAAGIRVPAWVPVDGPVSRGMPPPPSLEFPVVAKPRMGSNSRGVRVIDDAPQWQSWTADKAGQAGWQIEEHIDAAMFFVDAFVHDRTYTPVLVGRYLGPLLPSSTTHVLGAVSVDPHEEIWRRAVELGRRVADCLGTNGRFATHLEFFDTGDDLVALEVSARAPGAMVSEMARVVSGHNLETAHLAVQAGSPLPRFTDTGRHAAWISLLAARGQTLQDPPDSMRTTLTLHHLPPPRGTSAGRYIAALGLLVADDVDEVRLDVDRCTAHSWFH</sequence>
<comment type="caution">
    <text evidence="6">The sequence shown here is derived from an EMBL/GenBank/DDBJ whole genome shotgun (WGS) entry which is preliminary data.</text>
</comment>
<name>A0A561E0X0_9MICO</name>
<evidence type="ECO:0000256" key="3">
    <source>
        <dbReference type="ARBA" id="ARBA00022840"/>
    </source>
</evidence>
<keyword evidence="7" id="KW-1185">Reference proteome</keyword>